<proteinExistence type="predicted"/>
<name>A0AAD9USF7_ACRCE</name>
<dbReference type="EMBL" id="JARQWQ010000150">
    <property type="protein sequence ID" value="KAK2548299.1"/>
    <property type="molecule type" value="Genomic_DNA"/>
</dbReference>
<gene>
    <name evidence="1" type="ORF">P5673_031531</name>
</gene>
<protein>
    <submittedName>
        <fullName evidence="1">Uncharacterized protein</fullName>
    </submittedName>
</protein>
<accession>A0AAD9USF7</accession>
<sequence>MGKNKSECDREMVKSLDEIPYGEMPKWGQTARFIINATQKLGLGWFGWYFVKATLNHFVTLVGTRALYHGLGEIQRSSASCSMQFCTDAENVNQQGSPLSHCLGFIDGTVCRDARAVNKISIPLNVFNYFAAVKNIIHPNIKMSILLKLENDNNIIFRKAANINRNKETKKHFNLGC</sequence>
<dbReference type="AlphaFoldDB" id="A0AAD9USF7"/>
<reference evidence="1" key="2">
    <citation type="journal article" date="2023" name="Science">
        <title>Genomic signatures of disease resistance in endangered staghorn corals.</title>
        <authorList>
            <person name="Vollmer S.V."/>
            <person name="Selwyn J.D."/>
            <person name="Despard B.A."/>
            <person name="Roesel C.L."/>
        </authorList>
    </citation>
    <scope>NUCLEOTIDE SEQUENCE</scope>
    <source>
        <strain evidence="1">K2</strain>
    </source>
</reference>
<organism evidence="1 2">
    <name type="scientific">Acropora cervicornis</name>
    <name type="common">Staghorn coral</name>
    <dbReference type="NCBI Taxonomy" id="6130"/>
    <lineage>
        <taxon>Eukaryota</taxon>
        <taxon>Metazoa</taxon>
        <taxon>Cnidaria</taxon>
        <taxon>Anthozoa</taxon>
        <taxon>Hexacorallia</taxon>
        <taxon>Scleractinia</taxon>
        <taxon>Astrocoeniina</taxon>
        <taxon>Acroporidae</taxon>
        <taxon>Acropora</taxon>
    </lineage>
</organism>
<dbReference type="Proteomes" id="UP001249851">
    <property type="component" value="Unassembled WGS sequence"/>
</dbReference>
<reference evidence="1" key="1">
    <citation type="journal article" date="2023" name="G3 (Bethesda)">
        <title>Whole genome assembly and annotation of the endangered Caribbean coral Acropora cervicornis.</title>
        <authorList>
            <person name="Selwyn J.D."/>
            <person name="Vollmer S.V."/>
        </authorList>
    </citation>
    <scope>NUCLEOTIDE SEQUENCE</scope>
    <source>
        <strain evidence="1">K2</strain>
    </source>
</reference>
<evidence type="ECO:0000313" key="2">
    <source>
        <dbReference type="Proteomes" id="UP001249851"/>
    </source>
</evidence>
<evidence type="ECO:0000313" key="1">
    <source>
        <dbReference type="EMBL" id="KAK2548299.1"/>
    </source>
</evidence>
<comment type="caution">
    <text evidence="1">The sequence shown here is derived from an EMBL/GenBank/DDBJ whole genome shotgun (WGS) entry which is preliminary data.</text>
</comment>
<keyword evidence="2" id="KW-1185">Reference proteome</keyword>